<organism evidence="1">
    <name type="scientific">uncultured Thermomicrobiales bacterium</name>
    <dbReference type="NCBI Taxonomy" id="1645740"/>
    <lineage>
        <taxon>Bacteria</taxon>
        <taxon>Pseudomonadati</taxon>
        <taxon>Thermomicrobiota</taxon>
        <taxon>Thermomicrobia</taxon>
        <taxon>Thermomicrobiales</taxon>
        <taxon>environmental samples</taxon>
    </lineage>
</organism>
<gene>
    <name evidence="1" type="ORF">AVDCRST_MAG33-1049</name>
</gene>
<evidence type="ECO:0000313" key="1">
    <source>
        <dbReference type="EMBL" id="CAA9553074.1"/>
    </source>
</evidence>
<proteinExistence type="predicted"/>
<name>A0A6J4UKJ6_9BACT</name>
<dbReference type="AlphaFoldDB" id="A0A6J4UKJ6"/>
<reference evidence="1" key="1">
    <citation type="submission" date="2020-02" db="EMBL/GenBank/DDBJ databases">
        <authorList>
            <person name="Meier V. D."/>
        </authorList>
    </citation>
    <scope>NUCLEOTIDE SEQUENCE</scope>
    <source>
        <strain evidence="1">AVDCRST_MAG33</strain>
    </source>
</reference>
<accession>A0A6J4UKJ6</accession>
<sequence length="47" mass="5076">MAGTPSIGHSLAKRMSHPLAIMDQALTCRGVEHRRAGSRRMPGCRCA</sequence>
<dbReference type="EMBL" id="CADCWK010000097">
    <property type="protein sequence ID" value="CAA9553074.1"/>
    <property type="molecule type" value="Genomic_DNA"/>
</dbReference>
<protein>
    <submittedName>
        <fullName evidence="1">Uncharacterized protein</fullName>
    </submittedName>
</protein>